<dbReference type="AlphaFoldDB" id="A0A1W1DAX2"/>
<protein>
    <submittedName>
        <fullName evidence="1">Uncharacterized protein</fullName>
    </submittedName>
</protein>
<gene>
    <name evidence="1" type="ORF">MNB_SUP05-4-875</name>
</gene>
<reference evidence="1" key="1">
    <citation type="submission" date="2016-10" db="EMBL/GenBank/DDBJ databases">
        <authorList>
            <person name="de Groot N.N."/>
        </authorList>
    </citation>
    <scope>NUCLEOTIDE SEQUENCE</scope>
</reference>
<proteinExistence type="predicted"/>
<organism evidence="1">
    <name type="scientific">hydrothermal vent metagenome</name>
    <dbReference type="NCBI Taxonomy" id="652676"/>
    <lineage>
        <taxon>unclassified sequences</taxon>
        <taxon>metagenomes</taxon>
        <taxon>ecological metagenomes</taxon>
    </lineage>
</organism>
<name>A0A1W1DAX2_9ZZZZ</name>
<evidence type="ECO:0000313" key="1">
    <source>
        <dbReference type="EMBL" id="SFV77714.1"/>
    </source>
</evidence>
<sequence length="135" mass="15514">MNPILILLLLVSLNSAADNHTANSVNITDKLELINYDILELEVSYELGGDLYDINLEASNIKNELLFREHQIGTPKSEDSNWNESEQMILDAKIKLQALQEKIKLEGDWGQLRFRMIDFRGKDPGSLKLRYNYGF</sequence>
<accession>A0A1W1DAX2</accession>
<dbReference type="EMBL" id="FPHR01000031">
    <property type="protein sequence ID" value="SFV77714.1"/>
    <property type="molecule type" value="Genomic_DNA"/>
</dbReference>